<feature type="active site" evidence="3">
    <location>
        <position position="120"/>
    </location>
</feature>
<keyword evidence="2 3" id="KW-0501">Molybdenum cofactor biosynthesis</keyword>
<comment type="pathway">
    <text evidence="1 3">Cofactor biosynthesis; molybdopterin biosynthesis.</text>
</comment>
<sequence>MSGRIGVKMVDVTEKPEVYREATARGFIRLKKETIKAILEGEVPKGDVITVAKAAAILAVKRTWELIPLCHPIPITAVDVGIKVEEEGLEVVVTVKSSGKTGVEMEALTGASIALLTIWDMVKALEKDERGQYPTTAIEGIRVVEKLKKPDLGVPA</sequence>
<feature type="domain" description="Molybdopterin cofactor biosynthesis C (MoaC)" evidence="4">
    <location>
        <begin position="9"/>
        <end position="147"/>
    </location>
</feature>
<dbReference type="PANTHER" id="PTHR22960">
    <property type="entry name" value="MOLYBDOPTERIN COFACTOR SYNTHESIS PROTEIN A"/>
    <property type="match status" value="1"/>
</dbReference>
<organism evidence="5">
    <name type="scientific">Thermofilum pendens</name>
    <dbReference type="NCBI Taxonomy" id="2269"/>
    <lineage>
        <taxon>Archaea</taxon>
        <taxon>Thermoproteota</taxon>
        <taxon>Thermoprotei</taxon>
        <taxon>Thermofilales</taxon>
        <taxon>Thermofilaceae</taxon>
        <taxon>Thermofilum</taxon>
    </lineage>
</organism>
<evidence type="ECO:0000256" key="1">
    <source>
        <dbReference type="ARBA" id="ARBA00005046"/>
    </source>
</evidence>
<keyword evidence="3 5" id="KW-0456">Lyase</keyword>
<dbReference type="AlphaFoldDB" id="A0A7C4B8I4"/>
<dbReference type="NCBIfam" id="TIGR00581">
    <property type="entry name" value="moaC"/>
    <property type="match status" value="1"/>
</dbReference>
<dbReference type="InterPro" id="IPR036522">
    <property type="entry name" value="MoaC_sf"/>
</dbReference>
<dbReference type="EC" id="4.6.1.17" evidence="3"/>
<dbReference type="SUPFAM" id="SSF55040">
    <property type="entry name" value="Molybdenum cofactor biosynthesis protein C, MoaC"/>
    <property type="match status" value="1"/>
</dbReference>
<comment type="caution">
    <text evidence="5">The sequence shown here is derived from an EMBL/GenBank/DDBJ whole genome shotgun (WGS) entry which is preliminary data.</text>
</comment>
<dbReference type="InterPro" id="IPR023047">
    <property type="entry name" value="Mo_CF_biosynth-C_arc"/>
</dbReference>
<evidence type="ECO:0000256" key="3">
    <source>
        <dbReference type="HAMAP-Rule" id="MF_01224"/>
    </source>
</evidence>
<dbReference type="UniPathway" id="UPA00344"/>
<feature type="binding site" evidence="3">
    <location>
        <begin position="105"/>
        <end position="106"/>
    </location>
    <ligand>
        <name>substrate</name>
    </ligand>
</feature>
<dbReference type="Pfam" id="PF01967">
    <property type="entry name" value="MoaC"/>
    <property type="match status" value="1"/>
</dbReference>
<comment type="subunit">
    <text evidence="3">Homohexamer; trimer of dimers.</text>
</comment>
<comment type="catalytic activity">
    <reaction evidence="3">
        <text>(8S)-3',8-cyclo-7,8-dihydroguanosine 5'-triphosphate = cyclic pyranopterin phosphate + diphosphate</text>
        <dbReference type="Rhea" id="RHEA:49580"/>
        <dbReference type="ChEBI" id="CHEBI:33019"/>
        <dbReference type="ChEBI" id="CHEBI:59648"/>
        <dbReference type="ChEBI" id="CHEBI:131766"/>
        <dbReference type="EC" id="4.6.1.17"/>
    </reaction>
</comment>
<dbReference type="HAMAP" id="MF_01224_A">
    <property type="entry name" value="MoaC_A"/>
    <property type="match status" value="1"/>
</dbReference>
<feature type="binding site" evidence="3">
    <location>
        <begin position="69"/>
        <end position="71"/>
    </location>
    <ligand>
        <name>substrate</name>
    </ligand>
</feature>
<comment type="function">
    <text evidence="3">Catalyzes the conversion of (8S)-3',8-cyclo-7,8-dihydroguanosine 5'-triphosphate to cyclic pyranopterin monophosphate (cPMP).</text>
</comment>
<accession>A0A7C4B8I4</accession>
<reference evidence="5" key="1">
    <citation type="journal article" date="2020" name="mSystems">
        <title>Genome- and Community-Level Interaction Insights into Carbon Utilization and Element Cycling Functions of Hydrothermarchaeota in Hydrothermal Sediment.</title>
        <authorList>
            <person name="Zhou Z."/>
            <person name="Liu Y."/>
            <person name="Xu W."/>
            <person name="Pan J."/>
            <person name="Luo Z.H."/>
            <person name="Li M."/>
        </authorList>
    </citation>
    <scope>NUCLEOTIDE SEQUENCE [LARGE SCALE GENOMIC DNA]</scope>
    <source>
        <strain evidence="5">SpSt-735</strain>
    </source>
</reference>
<gene>
    <name evidence="3 5" type="primary">moaC</name>
    <name evidence="5" type="ORF">ENV17_00625</name>
</gene>
<dbReference type="CDD" id="cd01419">
    <property type="entry name" value="MoaC_A"/>
    <property type="match status" value="1"/>
</dbReference>
<dbReference type="NCBIfam" id="NF008999">
    <property type="entry name" value="PRK12343.1"/>
    <property type="match status" value="1"/>
</dbReference>
<evidence type="ECO:0000259" key="4">
    <source>
        <dbReference type="Pfam" id="PF01967"/>
    </source>
</evidence>
<name>A0A7C4B8I4_THEPE</name>
<proteinExistence type="inferred from homology"/>
<dbReference type="NCBIfam" id="NF006870">
    <property type="entry name" value="PRK09364.1"/>
    <property type="match status" value="1"/>
</dbReference>
<dbReference type="EMBL" id="DTFI01000015">
    <property type="protein sequence ID" value="HGI42876.1"/>
    <property type="molecule type" value="Genomic_DNA"/>
</dbReference>
<dbReference type="InterPro" id="IPR002820">
    <property type="entry name" value="Mopterin_CF_biosynth-C_dom"/>
</dbReference>
<evidence type="ECO:0000256" key="2">
    <source>
        <dbReference type="ARBA" id="ARBA00023150"/>
    </source>
</evidence>
<dbReference type="GO" id="GO:0061799">
    <property type="term" value="F:cyclic pyranopterin monophosphate synthase activity"/>
    <property type="evidence" value="ECO:0007669"/>
    <property type="project" value="UniProtKB-UniRule"/>
</dbReference>
<comment type="similarity">
    <text evidence="3">Belongs to the MoaC family.</text>
</comment>
<evidence type="ECO:0000313" key="5">
    <source>
        <dbReference type="EMBL" id="HGI42876.1"/>
    </source>
</evidence>
<dbReference type="InterPro" id="IPR023045">
    <property type="entry name" value="MoaC"/>
</dbReference>
<protein>
    <recommendedName>
        <fullName evidence="3">Probable cyclic pyranopterin monophosphate synthase</fullName>
        <ecNumber evidence="3">4.6.1.17</ecNumber>
    </recommendedName>
    <alternativeName>
        <fullName evidence="3">Molybdenum cofactor biosynthesis protein C</fullName>
    </alternativeName>
</protein>
<dbReference type="InterPro" id="IPR050105">
    <property type="entry name" value="MoCo_biosynth_MoaA/MoaC"/>
</dbReference>
<dbReference type="GO" id="GO:0006777">
    <property type="term" value="P:Mo-molybdopterin cofactor biosynthetic process"/>
    <property type="evidence" value="ECO:0007669"/>
    <property type="project" value="UniProtKB-UniRule"/>
</dbReference>
<dbReference type="Gene3D" id="3.30.70.640">
    <property type="entry name" value="Molybdopterin cofactor biosynthesis C (MoaC) domain"/>
    <property type="match status" value="1"/>
</dbReference>